<evidence type="ECO:0000256" key="1">
    <source>
        <dbReference type="ARBA" id="ARBA00022553"/>
    </source>
</evidence>
<dbReference type="Proteomes" id="UP000182569">
    <property type="component" value="Chromosome"/>
</dbReference>
<evidence type="ECO:0000256" key="8">
    <source>
        <dbReference type="HAMAP-Rule" id="MF_00347"/>
    </source>
</evidence>
<evidence type="ECO:0000256" key="6">
    <source>
        <dbReference type="ARBA" id="ARBA00022840"/>
    </source>
</evidence>
<dbReference type="InterPro" id="IPR036832">
    <property type="entry name" value="PPK_N_dom_sf"/>
</dbReference>
<comment type="similarity">
    <text evidence="8 9">Belongs to the polyphosphate kinase 1 (PPK1) family.</text>
</comment>
<feature type="domain" description="Polyphosphate kinase N-terminal" evidence="11">
    <location>
        <begin position="10"/>
        <end position="115"/>
    </location>
</feature>
<dbReference type="NCBIfam" id="NF003918">
    <property type="entry name" value="PRK05443.1-2"/>
    <property type="match status" value="1"/>
</dbReference>
<feature type="domain" description="Polyphosphate kinase C-terminal" evidence="13">
    <location>
        <begin position="328"/>
        <end position="493"/>
    </location>
</feature>
<evidence type="ECO:0000256" key="9">
    <source>
        <dbReference type="RuleBase" id="RU003800"/>
    </source>
</evidence>
<dbReference type="HAMAP" id="MF_00347">
    <property type="entry name" value="Polyphosphate_kinase"/>
    <property type="match status" value="1"/>
</dbReference>
<evidence type="ECO:0000313" key="15">
    <source>
        <dbReference type="Proteomes" id="UP000182569"/>
    </source>
</evidence>
<evidence type="ECO:0000259" key="12">
    <source>
        <dbReference type="Pfam" id="PF13090"/>
    </source>
</evidence>
<feature type="domain" description="Polyphosphate kinase middle" evidence="10">
    <location>
        <begin position="125"/>
        <end position="301"/>
    </location>
</feature>
<dbReference type="InterPro" id="IPR041108">
    <property type="entry name" value="PP_kinase_C_1"/>
</dbReference>
<dbReference type="PANTHER" id="PTHR30218:SF0">
    <property type="entry name" value="POLYPHOSPHATE KINASE"/>
    <property type="match status" value="1"/>
</dbReference>
<dbReference type="Pfam" id="PF02503">
    <property type="entry name" value="PP_kinase"/>
    <property type="match status" value="1"/>
</dbReference>
<feature type="binding site" evidence="8">
    <location>
        <position position="372"/>
    </location>
    <ligand>
        <name>Mg(2+)</name>
        <dbReference type="ChEBI" id="CHEBI:18420"/>
    </ligand>
</feature>
<evidence type="ECO:0000256" key="2">
    <source>
        <dbReference type="ARBA" id="ARBA00022679"/>
    </source>
</evidence>
<dbReference type="InterPro" id="IPR025200">
    <property type="entry name" value="PPK_C_dom2"/>
</dbReference>
<dbReference type="Pfam" id="PF17941">
    <property type="entry name" value="PP_kinase_C_1"/>
    <property type="match status" value="1"/>
</dbReference>
<keyword evidence="6 8" id="KW-0067">ATP-binding</keyword>
<comment type="function">
    <text evidence="8 9">Catalyzes the reversible transfer of the terminal phosphate of ATP to form a long-chain polyphosphate (polyP).</text>
</comment>
<evidence type="ECO:0000256" key="4">
    <source>
        <dbReference type="ARBA" id="ARBA00022741"/>
    </source>
</evidence>
<dbReference type="Gene3D" id="3.30.870.10">
    <property type="entry name" value="Endonuclease Chain A"/>
    <property type="match status" value="2"/>
</dbReference>
<protein>
    <recommendedName>
        <fullName evidence="8 9">Polyphosphate kinase</fullName>
        <ecNumber evidence="8 9">2.7.4.1</ecNumber>
    </recommendedName>
    <alternativeName>
        <fullName evidence="8">ATP-polyphosphate phosphotransferase</fullName>
    </alternativeName>
    <alternativeName>
        <fullName evidence="8">Polyphosphoric acid kinase</fullName>
    </alternativeName>
</protein>
<reference evidence="15" key="1">
    <citation type="journal article" date="2016" name="Front. Microbiol.">
        <title>Complete Genome Sequence of Clostridium estertheticum DSM 8809, a Microbe Identified in Spoiled Vacuum Packed Beef.</title>
        <authorList>
            <person name="Yu Z."/>
            <person name="Gunn L."/>
            <person name="Brennan E."/>
            <person name="Reid R."/>
            <person name="Wall P.G."/>
            <person name="Gaora O.P."/>
            <person name="Hurley D."/>
            <person name="Bolton D."/>
            <person name="Fanning S."/>
        </authorList>
    </citation>
    <scope>NUCLEOTIDE SEQUENCE [LARGE SCALE GENOMIC DNA]</scope>
    <source>
        <strain evidence="15">DSM 8809</strain>
    </source>
</reference>
<dbReference type="AlphaFoldDB" id="A0A1J0GGI7"/>
<dbReference type="GO" id="GO:0005524">
    <property type="term" value="F:ATP binding"/>
    <property type="evidence" value="ECO:0007669"/>
    <property type="project" value="UniProtKB-KW"/>
</dbReference>
<dbReference type="Gene3D" id="3.30.1840.10">
    <property type="entry name" value="Polyphosphate kinase middle domain"/>
    <property type="match status" value="1"/>
</dbReference>
<dbReference type="NCBIfam" id="TIGR03705">
    <property type="entry name" value="poly_P_kin"/>
    <property type="match status" value="1"/>
</dbReference>
<dbReference type="NCBIfam" id="NF003917">
    <property type="entry name" value="PRK05443.1-1"/>
    <property type="match status" value="1"/>
</dbReference>
<dbReference type="EMBL" id="CP015756">
    <property type="protein sequence ID" value="APC40429.1"/>
    <property type="molecule type" value="Genomic_DNA"/>
</dbReference>
<evidence type="ECO:0000256" key="5">
    <source>
        <dbReference type="ARBA" id="ARBA00022777"/>
    </source>
</evidence>
<keyword evidence="3 8" id="KW-0479">Metal-binding</keyword>
<evidence type="ECO:0000259" key="10">
    <source>
        <dbReference type="Pfam" id="PF02503"/>
    </source>
</evidence>
<feature type="binding site" evidence="8">
    <location>
        <position position="561"/>
    </location>
    <ligand>
        <name>ATP</name>
        <dbReference type="ChEBI" id="CHEBI:30616"/>
    </ligand>
</feature>
<dbReference type="InterPro" id="IPR025198">
    <property type="entry name" value="PPK_N_dom"/>
</dbReference>
<dbReference type="CDD" id="cd09165">
    <property type="entry name" value="PLDc_PaPPK1_C1_like"/>
    <property type="match status" value="1"/>
</dbReference>
<dbReference type="PIRSF" id="PIRSF015589">
    <property type="entry name" value="PP_kinase"/>
    <property type="match status" value="1"/>
</dbReference>
<dbReference type="PANTHER" id="PTHR30218">
    <property type="entry name" value="POLYPHOSPHATE KINASE"/>
    <property type="match status" value="1"/>
</dbReference>
<dbReference type="STRING" id="1552.A7L45_10300"/>
<keyword evidence="1 8" id="KW-0597">Phosphoprotein</keyword>
<dbReference type="InterPro" id="IPR024953">
    <property type="entry name" value="PP_kinase_middle"/>
</dbReference>
<keyword evidence="15" id="KW-1185">Reference proteome</keyword>
<keyword evidence="5 8" id="KW-0418">Kinase</keyword>
<dbReference type="SUPFAM" id="SSF140356">
    <property type="entry name" value="PPK N-terminal domain-like"/>
    <property type="match status" value="1"/>
</dbReference>
<dbReference type="CDD" id="cd09168">
    <property type="entry name" value="PLDc_PaPPK1_C2_like"/>
    <property type="match status" value="1"/>
</dbReference>
<evidence type="ECO:0000256" key="3">
    <source>
        <dbReference type="ARBA" id="ARBA00022723"/>
    </source>
</evidence>
<dbReference type="GO" id="GO:0046872">
    <property type="term" value="F:metal ion binding"/>
    <property type="evidence" value="ECO:0007669"/>
    <property type="project" value="UniProtKB-KW"/>
</dbReference>
<dbReference type="InterPro" id="IPR036830">
    <property type="entry name" value="PP_kinase_middle_dom_sf"/>
</dbReference>
<evidence type="ECO:0000259" key="11">
    <source>
        <dbReference type="Pfam" id="PF13089"/>
    </source>
</evidence>
<dbReference type="GO" id="GO:0008976">
    <property type="term" value="F:polyphosphate kinase activity"/>
    <property type="evidence" value="ECO:0007669"/>
    <property type="project" value="UniProtKB-UniRule"/>
</dbReference>
<dbReference type="Gene3D" id="1.20.58.310">
    <property type="entry name" value="Polyphosphate kinase N-terminal domain"/>
    <property type="match status" value="1"/>
</dbReference>
<comment type="PTM">
    <text evidence="8 9">An intermediate of this reaction is the autophosphorylated ppk in which a phosphate is covalently linked to a histidine residue through a N-P bond.</text>
</comment>
<feature type="binding site" evidence="8">
    <location>
        <position position="48"/>
    </location>
    <ligand>
        <name>ATP</name>
        <dbReference type="ChEBI" id="CHEBI:30616"/>
    </ligand>
</feature>
<dbReference type="InterPro" id="IPR003414">
    <property type="entry name" value="PP_kinase"/>
</dbReference>
<dbReference type="SUPFAM" id="SSF56024">
    <property type="entry name" value="Phospholipase D/nuclease"/>
    <property type="match status" value="2"/>
</dbReference>
<dbReference type="NCBIfam" id="NF003920">
    <property type="entry name" value="PRK05443.2-1"/>
    <property type="match status" value="1"/>
</dbReference>
<dbReference type="SUPFAM" id="SSF143724">
    <property type="entry name" value="PHP14-like"/>
    <property type="match status" value="1"/>
</dbReference>
<dbReference type="NCBIfam" id="NF003921">
    <property type="entry name" value="PRK05443.2-2"/>
    <property type="match status" value="1"/>
</dbReference>
<feature type="binding site" evidence="8">
    <location>
        <position position="402"/>
    </location>
    <ligand>
        <name>Mg(2+)</name>
        <dbReference type="ChEBI" id="CHEBI:18420"/>
    </ligand>
</feature>
<dbReference type="FunFam" id="3.30.870.10:FF:000001">
    <property type="entry name" value="Polyphosphate kinase"/>
    <property type="match status" value="1"/>
</dbReference>
<keyword evidence="2 8" id="KW-0808">Transferase</keyword>
<keyword evidence="4 8" id="KW-0547">Nucleotide-binding</keyword>
<keyword evidence="7 8" id="KW-0460">Magnesium</keyword>
<dbReference type="KEGG" id="ceu:A7L45_10300"/>
<gene>
    <name evidence="8" type="primary">ppk</name>
    <name evidence="14" type="ORF">A7L45_10300</name>
</gene>
<dbReference type="GO" id="GO:0006799">
    <property type="term" value="P:polyphosphate biosynthetic process"/>
    <property type="evidence" value="ECO:0007669"/>
    <property type="project" value="UniProtKB-UniRule"/>
</dbReference>
<organism evidence="14 15">
    <name type="scientific">Clostridium estertheticum subsp. estertheticum</name>
    <dbReference type="NCBI Taxonomy" id="1552"/>
    <lineage>
        <taxon>Bacteria</taxon>
        <taxon>Bacillati</taxon>
        <taxon>Bacillota</taxon>
        <taxon>Clostridia</taxon>
        <taxon>Eubacteriales</taxon>
        <taxon>Clostridiaceae</taxon>
        <taxon>Clostridium</taxon>
    </lineage>
</organism>
<dbReference type="Pfam" id="PF13090">
    <property type="entry name" value="PP_kinase_C"/>
    <property type="match status" value="1"/>
</dbReference>
<evidence type="ECO:0000313" key="14">
    <source>
        <dbReference type="EMBL" id="APC40429.1"/>
    </source>
</evidence>
<feature type="active site" description="Phosphohistidine intermediate" evidence="8">
    <location>
        <position position="432"/>
    </location>
</feature>
<feature type="domain" description="Polyphosphate kinase C-terminal" evidence="12">
    <location>
        <begin position="502"/>
        <end position="671"/>
    </location>
</feature>
<comment type="catalytic activity">
    <reaction evidence="8 9">
        <text>[phosphate](n) + ATP = [phosphate](n+1) + ADP</text>
        <dbReference type="Rhea" id="RHEA:19573"/>
        <dbReference type="Rhea" id="RHEA-COMP:9859"/>
        <dbReference type="Rhea" id="RHEA-COMP:14280"/>
        <dbReference type="ChEBI" id="CHEBI:16838"/>
        <dbReference type="ChEBI" id="CHEBI:30616"/>
        <dbReference type="ChEBI" id="CHEBI:456216"/>
        <dbReference type="EC" id="2.7.4.1"/>
    </reaction>
</comment>
<accession>A0A1J0GGI7</accession>
<feature type="binding site" evidence="8">
    <location>
        <position position="589"/>
    </location>
    <ligand>
        <name>ATP</name>
        <dbReference type="ChEBI" id="CHEBI:30616"/>
    </ligand>
</feature>
<feature type="binding site" evidence="8">
    <location>
        <position position="465"/>
    </location>
    <ligand>
        <name>ATP</name>
        <dbReference type="ChEBI" id="CHEBI:30616"/>
    </ligand>
</feature>
<dbReference type="RefSeq" id="WP_071612719.1">
    <property type="nucleotide sequence ID" value="NZ_CP015756.1"/>
</dbReference>
<dbReference type="Pfam" id="PF13089">
    <property type="entry name" value="PP_kinase_N"/>
    <property type="match status" value="1"/>
</dbReference>
<proteinExistence type="inferred from homology"/>
<dbReference type="GO" id="GO:0009358">
    <property type="term" value="C:polyphosphate kinase complex"/>
    <property type="evidence" value="ECO:0007669"/>
    <property type="project" value="InterPro"/>
</dbReference>
<evidence type="ECO:0000256" key="7">
    <source>
        <dbReference type="ARBA" id="ARBA00022842"/>
    </source>
</evidence>
<comment type="cofactor">
    <cofactor evidence="8">
        <name>Mg(2+)</name>
        <dbReference type="ChEBI" id="CHEBI:18420"/>
    </cofactor>
</comment>
<evidence type="ECO:0000259" key="13">
    <source>
        <dbReference type="Pfam" id="PF17941"/>
    </source>
</evidence>
<name>A0A1J0GGI7_9CLOT</name>
<dbReference type="EC" id="2.7.4.1" evidence="8 9"/>
<dbReference type="OrthoDB" id="9761456at2"/>
<sequence>MIDYSLPKYFISRELSWIQFNERVLEEAQDTTNPLFERLKFAAIVSSNLDEFFMVRVGSLSDQITAEFDKKEPSGLTPTEQMEQIGILVHKLVSSLSNCYNRSLKKGLEKEKIKFLKFNDLSKEQINYVENYYTKNIFPVLTPMLVNQSSPFPLISNKSLNIAILLKNDKGENIFATIKAPSVFDRFVKIPDEGGLAFIFLEDIIKMNLKSLFNGHEIIDASCYRITRNADMALDEEGAEDLLEAIEASLKQRRWGKAVRLEIEKGMNNKLLEILERELEISKDQEYIINGQIDLTFLMKIGRIKGYEKLEYKPIKPQLSKQFLKYNNIFEAITEKDILLHHPYESFGPIVELVRQAAVDSDVLAIKHTLYRVSGNSPIIEALVKAAEMGKQVTVLVELKARFDESNNIVWAKQLEQSGCHVIYGLVGLKTHCKILLVVRREEDGIKRYVHMGTGNYNDVTAKLYTDLGLFTSNPYFGADASALFNMLSGNSRPTALHKFSLAPLQLRDRFLQMIIEETENARKGKKARIIIKVNSLVDIEIIKALFKASTAGVKIDLIVRGICCLKPGIPGVSENITVRSIVGRFLEHSRIFYFYNDGQEGIYLSSADWMTRNLDRRVELLFPIEDQQARDRIKEILYISLSDTIKARILTKDGIYTRIDRRGKEQINSQEEFYNFVLNKDDKIKEKMHSMKEYWKENGFVPRVSDKIE</sequence>